<dbReference type="GO" id="GO:0022900">
    <property type="term" value="P:electron transport chain"/>
    <property type="evidence" value="ECO:0007669"/>
    <property type="project" value="InterPro"/>
</dbReference>
<dbReference type="EMBL" id="QNQT01000031">
    <property type="protein sequence ID" value="RDU34619.1"/>
    <property type="molecule type" value="Genomic_DNA"/>
</dbReference>
<comment type="caution">
    <text evidence="6">The sequence shown here is derived from an EMBL/GenBank/DDBJ whole genome shotgun (WGS) entry which is preliminary data.</text>
</comment>
<dbReference type="AlphaFoldDB" id="A0A3D8GK39"/>
<dbReference type="InterPro" id="IPR011759">
    <property type="entry name" value="Cyt_c_oxidase_su2_TM_dom"/>
</dbReference>
<organism evidence="6 7">
    <name type="scientific">Neobacillus piezotolerans</name>
    <dbReference type="NCBI Taxonomy" id="2259171"/>
    <lineage>
        <taxon>Bacteria</taxon>
        <taxon>Bacillati</taxon>
        <taxon>Bacillota</taxon>
        <taxon>Bacilli</taxon>
        <taxon>Bacillales</taxon>
        <taxon>Bacillaceae</taxon>
        <taxon>Neobacillus</taxon>
    </lineage>
</organism>
<evidence type="ECO:0000256" key="2">
    <source>
        <dbReference type="ARBA" id="ARBA00022692"/>
    </source>
</evidence>
<evidence type="ECO:0000256" key="1">
    <source>
        <dbReference type="ARBA" id="ARBA00004141"/>
    </source>
</evidence>
<evidence type="ECO:0000259" key="5">
    <source>
        <dbReference type="PROSITE" id="PS50999"/>
    </source>
</evidence>
<protein>
    <recommendedName>
        <fullName evidence="5">Cytochrome oxidase subunit II transmembrane region profile domain-containing protein</fullName>
    </recommendedName>
</protein>
<comment type="subcellular location">
    <subcellularLocation>
        <location evidence="1">Membrane</location>
        <topology evidence="1">Multi-pass membrane protein</topology>
    </subcellularLocation>
</comment>
<dbReference type="InterPro" id="IPR036257">
    <property type="entry name" value="Cyt_c_oxidase_su2_TM_sf"/>
</dbReference>
<sequence>MEYLIFFHDHIIIVIIIIIVMVGYVLVNSCINKFYNLNIFHGQELERI</sequence>
<evidence type="ECO:0000313" key="7">
    <source>
        <dbReference type="Proteomes" id="UP000257144"/>
    </source>
</evidence>
<feature type="domain" description="Cytochrome oxidase subunit II transmembrane region profile" evidence="5">
    <location>
        <begin position="1"/>
        <end position="48"/>
    </location>
</feature>
<dbReference type="PROSITE" id="PS50999">
    <property type="entry name" value="COX2_TM"/>
    <property type="match status" value="1"/>
</dbReference>
<dbReference type="GO" id="GO:0016020">
    <property type="term" value="C:membrane"/>
    <property type="evidence" value="ECO:0007669"/>
    <property type="project" value="UniProtKB-SubCell"/>
</dbReference>
<dbReference type="Pfam" id="PF02790">
    <property type="entry name" value="COX2_TM"/>
    <property type="match status" value="1"/>
</dbReference>
<keyword evidence="2 4" id="KW-0812">Transmembrane</keyword>
<keyword evidence="4" id="KW-1133">Transmembrane helix</keyword>
<name>A0A3D8GK39_9BACI</name>
<dbReference type="Proteomes" id="UP000257144">
    <property type="component" value="Unassembled WGS sequence"/>
</dbReference>
<evidence type="ECO:0000313" key="6">
    <source>
        <dbReference type="EMBL" id="RDU34619.1"/>
    </source>
</evidence>
<reference evidence="6 7" key="1">
    <citation type="submission" date="2018-07" db="EMBL/GenBank/DDBJ databases">
        <title>Bacillus sp. YLB-04 draft genome sequence.</title>
        <authorList>
            <person name="Yu L."/>
            <person name="Tang X."/>
        </authorList>
    </citation>
    <scope>NUCLEOTIDE SEQUENCE [LARGE SCALE GENOMIC DNA]</scope>
    <source>
        <strain evidence="6 7">YLB-04</strain>
    </source>
</reference>
<keyword evidence="7" id="KW-1185">Reference proteome</keyword>
<evidence type="ECO:0000256" key="4">
    <source>
        <dbReference type="SAM" id="Phobius"/>
    </source>
</evidence>
<evidence type="ECO:0000256" key="3">
    <source>
        <dbReference type="ARBA" id="ARBA00023136"/>
    </source>
</evidence>
<accession>A0A3D8GK39</accession>
<dbReference type="Gene3D" id="1.10.287.90">
    <property type="match status" value="1"/>
</dbReference>
<dbReference type="SUPFAM" id="SSF81464">
    <property type="entry name" value="Cytochrome c oxidase subunit II-like, transmembrane region"/>
    <property type="match status" value="1"/>
</dbReference>
<feature type="transmembrane region" description="Helical" evidence="4">
    <location>
        <begin position="6"/>
        <end position="27"/>
    </location>
</feature>
<keyword evidence="3 4" id="KW-0472">Membrane</keyword>
<gene>
    <name evidence="6" type="ORF">DRW41_22535</name>
</gene>
<proteinExistence type="predicted"/>